<dbReference type="EMBL" id="CP036276">
    <property type="protein sequence ID" value="QDU46029.1"/>
    <property type="molecule type" value="Genomic_DNA"/>
</dbReference>
<sequence>MATQEDVCRLCGESPNSGKSLRLWDGNRYCSKCLEQAAPELADFALSNPQLEETRSESVNATLPRYSSYRRAMVISLVFYVFAFTWLVLSGDIFEVIGVIVFCMLLGELIFGYWLYLNMSPFHQASDPQPRVSVRDGIVELHKGERLLYAAKLANCEWIDLSKSKYAKLGSPGEMCREFLVLVLPRAWWLGVDKAALCGFTSTTRNIWVNFLTIADVPQRGADVSI</sequence>
<feature type="transmembrane region" description="Helical" evidence="1">
    <location>
        <begin position="72"/>
        <end position="90"/>
    </location>
</feature>
<proteinExistence type="predicted"/>
<dbReference type="KEGG" id="sdyn:Mal52_45260"/>
<dbReference type="Proteomes" id="UP000319383">
    <property type="component" value="Chromosome"/>
</dbReference>
<dbReference type="RefSeq" id="WP_145378558.1">
    <property type="nucleotide sequence ID" value="NZ_CP036276.1"/>
</dbReference>
<reference evidence="2 3" key="1">
    <citation type="submission" date="2019-02" db="EMBL/GenBank/DDBJ databases">
        <title>Deep-cultivation of Planctomycetes and their phenomic and genomic characterization uncovers novel biology.</title>
        <authorList>
            <person name="Wiegand S."/>
            <person name="Jogler M."/>
            <person name="Boedeker C."/>
            <person name="Pinto D."/>
            <person name="Vollmers J."/>
            <person name="Rivas-Marin E."/>
            <person name="Kohn T."/>
            <person name="Peeters S.H."/>
            <person name="Heuer A."/>
            <person name="Rast P."/>
            <person name="Oberbeckmann S."/>
            <person name="Bunk B."/>
            <person name="Jeske O."/>
            <person name="Meyerdierks A."/>
            <person name="Storesund J.E."/>
            <person name="Kallscheuer N."/>
            <person name="Luecker S."/>
            <person name="Lage O.M."/>
            <person name="Pohl T."/>
            <person name="Merkel B.J."/>
            <person name="Hornburger P."/>
            <person name="Mueller R.-W."/>
            <person name="Bruemmer F."/>
            <person name="Labrenz M."/>
            <person name="Spormann A.M."/>
            <person name="Op den Camp H."/>
            <person name="Overmann J."/>
            <person name="Amann R."/>
            <person name="Jetten M.S.M."/>
            <person name="Mascher T."/>
            <person name="Medema M.H."/>
            <person name="Devos D.P."/>
            <person name="Kaster A.-K."/>
            <person name="Ovreas L."/>
            <person name="Rohde M."/>
            <person name="Galperin M.Y."/>
            <person name="Jogler C."/>
        </authorList>
    </citation>
    <scope>NUCLEOTIDE SEQUENCE [LARGE SCALE GENOMIC DNA]</scope>
    <source>
        <strain evidence="2 3">Mal52</strain>
    </source>
</reference>
<keyword evidence="1" id="KW-0812">Transmembrane</keyword>
<gene>
    <name evidence="2" type="ORF">Mal52_45260</name>
</gene>
<dbReference type="AlphaFoldDB" id="A0A517ZU86"/>
<protein>
    <submittedName>
        <fullName evidence="2">Uncharacterized protein</fullName>
    </submittedName>
</protein>
<evidence type="ECO:0000313" key="2">
    <source>
        <dbReference type="EMBL" id="QDU46029.1"/>
    </source>
</evidence>
<keyword evidence="1" id="KW-1133">Transmembrane helix</keyword>
<keyword evidence="1" id="KW-0472">Membrane</keyword>
<keyword evidence="3" id="KW-1185">Reference proteome</keyword>
<name>A0A517ZU86_9PLAN</name>
<feature type="transmembrane region" description="Helical" evidence="1">
    <location>
        <begin position="96"/>
        <end position="116"/>
    </location>
</feature>
<organism evidence="2 3">
    <name type="scientific">Symmachiella dynata</name>
    <dbReference type="NCBI Taxonomy" id="2527995"/>
    <lineage>
        <taxon>Bacteria</taxon>
        <taxon>Pseudomonadati</taxon>
        <taxon>Planctomycetota</taxon>
        <taxon>Planctomycetia</taxon>
        <taxon>Planctomycetales</taxon>
        <taxon>Planctomycetaceae</taxon>
        <taxon>Symmachiella</taxon>
    </lineage>
</organism>
<evidence type="ECO:0000256" key="1">
    <source>
        <dbReference type="SAM" id="Phobius"/>
    </source>
</evidence>
<evidence type="ECO:0000313" key="3">
    <source>
        <dbReference type="Proteomes" id="UP000319383"/>
    </source>
</evidence>
<accession>A0A517ZU86</accession>